<dbReference type="EMBL" id="KV460240">
    <property type="protein sequence ID" value="OBT94804.1"/>
    <property type="molecule type" value="Genomic_DNA"/>
</dbReference>
<evidence type="ECO:0000313" key="4">
    <source>
        <dbReference type="Proteomes" id="UP000091956"/>
    </source>
</evidence>
<sequence length="582" mass="65258">MPVQHAYQPRRTPLRPNPRRLIHLTIGTIIVLFILLLIPRHSSPRLPKLPPALRPFRPSAHAPPIQPNSTSGDARWHQSWDWLRPFSSAITLDEHRSVLPPLVERVPIYTYYDSESAGGAETEEVLNQILLTWRRAWWAQGFRPVILGRAEARRSGLFEGAKGKGGGEEVLRWLAWESMGGGILCSYLALPMGAFEDPVISYLRGGRFGNLTRFEGLGGGLYVGPKEGVREAIKAALAAPEISKVKEISDVVPKEMFKIDATPSSIAYYAMDVVKAKYPKIAEELPISTSKGMRLLNKLINSHLHNNWRTHFSDGIAVLKPIRTHMTAIVEPAVQLAEYLAQCPSSPIMSSCPPNNKNCKPCVAAAPMRISTPPIFRNNSKLYTIGVVPHPWTTTSSDAFTTAIDVPFIRRRSNRDHWLTLVTKELLGTGVSTSPRLVKFKEAVASPYGAAHSVWFTAEKEYPSDIDWHFGFLVPRQSTHDGKSQTPVPGPERRPADPARDPLDGVLPSEKELKKERELLEYAKMMGTTPEQQRLIRAIEAWNLGDVEAWRFARAFMARRSMERRGWEEEERWVTGGKGSEK</sequence>
<reference evidence="4" key="2">
    <citation type="journal article" date="2018" name="Nat. Commun.">
        <title>Extreme sensitivity to ultraviolet light in the fungal pathogen causing white-nose syndrome of bats.</title>
        <authorList>
            <person name="Palmer J.M."/>
            <person name="Drees K.P."/>
            <person name="Foster J.T."/>
            <person name="Lindner D.L."/>
        </authorList>
    </citation>
    <scope>NUCLEOTIDE SEQUENCE [LARGE SCALE GENOMIC DNA]</scope>
    <source>
        <strain evidence="4">UAMH 10579</strain>
    </source>
</reference>
<dbReference type="PANTHER" id="PTHR42055:SF1">
    <property type="entry name" value="YALI0E03476P"/>
    <property type="match status" value="1"/>
</dbReference>
<dbReference type="Proteomes" id="UP000091956">
    <property type="component" value="Unassembled WGS sequence"/>
</dbReference>
<evidence type="ECO:0000256" key="2">
    <source>
        <dbReference type="SAM" id="Phobius"/>
    </source>
</evidence>
<feature type="compositionally biased region" description="Basic and acidic residues" evidence="1">
    <location>
        <begin position="491"/>
        <end position="508"/>
    </location>
</feature>
<organism evidence="3 4">
    <name type="scientific">Pseudogymnoascus verrucosus</name>
    <dbReference type="NCBI Taxonomy" id="342668"/>
    <lineage>
        <taxon>Eukaryota</taxon>
        <taxon>Fungi</taxon>
        <taxon>Dikarya</taxon>
        <taxon>Ascomycota</taxon>
        <taxon>Pezizomycotina</taxon>
        <taxon>Leotiomycetes</taxon>
        <taxon>Thelebolales</taxon>
        <taxon>Thelebolaceae</taxon>
        <taxon>Pseudogymnoascus</taxon>
    </lineage>
</organism>
<protein>
    <submittedName>
        <fullName evidence="3">Uncharacterized protein</fullName>
    </submittedName>
</protein>
<accession>A0A1B8GG51</accession>
<keyword evidence="2" id="KW-0812">Transmembrane</keyword>
<proteinExistence type="predicted"/>
<feature type="region of interest" description="Disordered" evidence="1">
    <location>
        <begin position="478"/>
        <end position="508"/>
    </location>
</feature>
<feature type="transmembrane region" description="Helical" evidence="2">
    <location>
        <begin position="21"/>
        <end position="38"/>
    </location>
</feature>
<keyword evidence="2" id="KW-1133">Transmembrane helix</keyword>
<dbReference type="PANTHER" id="PTHR42055">
    <property type="entry name" value="YALI0E03476P"/>
    <property type="match status" value="1"/>
</dbReference>
<keyword evidence="4" id="KW-1185">Reference proteome</keyword>
<gene>
    <name evidence="3" type="ORF">VE01_06328</name>
</gene>
<reference evidence="3 4" key="1">
    <citation type="submission" date="2016-03" db="EMBL/GenBank/DDBJ databases">
        <title>Comparative genomics of Pseudogymnoascus destructans, the fungus causing white-nose syndrome of bats.</title>
        <authorList>
            <person name="Palmer J.M."/>
            <person name="Drees K.P."/>
            <person name="Foster J.T."/>
            <person name="Lindner D.L."/>
        </authorList>
    </citation>
    <scope>NUCLEOTIDE SEQUENCE [LARGE SCALE GENOMIC DNA]</scope>
    <source>
        <strain evidence="3 4">UAMH 10579</strain>
    </source>
</reference>
<dbReference type="GeneID" id="28839714"/>
<dbReference type="OrthoDB" id="5312133at2759"/>
<evidence type="ECO:0000256" key="1">
    <source>
        <dbReference type="SAM" id="MobiDB-lite"/>
    </source>
</evidence>
<evidence type="ECO:0000313" key="3">
    <source>
        <dbReference type="EMBL" id="OBT94804.1"/>
    </source>
</evidence>
<dbReference type="AlphaFoldDB" id="A0A1B8GG51"/>
<dbReference type="RefSeq" id="XP_018128537.1">
    <property type="nucleotide sequence ID" value="XM_018275780.2"/>
</dbReference>
<name>A0A1B8GG51_9PEZI</name>
<keyword evidence="2" id="KW-0472">Membrane</keyword>